<evidence type="ECO:0000259" key="1">
    <source>
        <dbReference type="Pfam" id="PF01261"/>
    </source>
</evidence>
<keyword evidence="2" id="KW-0413">Isomerase</keyword>
<dbReference type="SUPFAM" id="SSF51658">
    <property type="entry name" value="Xylose isomerase-like"/>
    <property type="match status" value="1"/>
</dbReference>
<proteinExistence type="predicted"/>
<reference evidence="2" key="2">
    <citation type="journal article" date="2021" name="PeerJ">
        <title>Extensive microbial diversity within the chicken gut microbiome revealed by metagenomics and culture.</title>
        <authorList>
            <person name="Gilroy R."/>
            <person name="Ravi A."/>
            <person name="Getino M."/>
            <person name="Pursley I."/>
            <person name="Horton D.L."/>
            <person name="Alikhan N.F."/>
            <person name="Baker D."/>
            <person name="Gharbi K."/>
            <person name="Hall N."/>
            <person name="Watson M."/>
            <person name="Adriaenssens E.M."/>
            <person name="Foster-Nyarko E."/>
            <person name="Jarju S."/>
            <person name="Secka A."/>
            <person name="Antonio M."/>
            <person name="Oren A."/>
            <person name="Chaudhuri R.R."/>
            <person name="La Ragione R."/>
            <person name="Hildebrand F."/>
            <person name="Pallen M.J."/>
        </authorList>
    </citation>
    <scope>NUCLEOTIDE SEQUENCE</scope>
    <source>
        <strain evidence="2">CHK199-13235</strain>
    </source>
</reference>
<evidence type="ECO:0000313" key="3">
    <source>
        <dbReference type="Proteomes" id="UP000824002"/>
    </source>
</evidence>
<dbReference type="InterPro" id="IPR036237">
    <property type="entry name" value="Xyl_isomerase-like_sf"/>
</dbReference>
<dbReference type="Proteomes" id="UP000824002">
    <property type="component" value="Unassembled WGS sequence"/>
</dbReference>
<dbReference type="GO" id="GO:0016853">
    <property type="term" value="F:isomerase activity"/>
    <property type="evidence" value="ECO:0007669"/>
    <property type="project" value="UniProtKB-KW"/>
</dbReference>
<comment type="caution">
    <text evidence="2">The sequence shown here is derived from an EMBL/GenBank/DDBJ whole genome shotgun (WGS) entry which is preliminary data.</text>
</comment>
<reference evidence="2" key="1">
    <citation type="submission" date="2020-10" db="EMBL/GenBank/DDBJ databases">
        <authorList>
            <person name="Gilroy R."/>
        </authorList>
    </citation>
    <scope>NUCLEOTIDE SEQUENCE</scope>
    <source>
        <strain evidence="2">CHK199-13235</strain>
    </source>
</reference>
<organism evidence="2 3">
    <name type="scientific">Candidatus Merdivicinus excrementipullorum</name>
    <dbReference type="NCBI Taxonomy" id="2840867"/>
    <lineage>
        <taxon>Bacteria</taxon>
        <taxon>Bacillati</taxon>
        <taxon>Bacillota</taxon>
        <taxon>Clostridia</taxon>
        <taxon>Eubacteriales</taxon>
        <taxon>Oscillospiraceae</taxon>
        <taxon>Oscillospiraceae incertae sedis</taxon>
        <taxon>Candidatus Merdivicinus</taxon>
    </lineage>
</organism>
<name>A0A9D1JYT4_9FIRM</name>
<dbReference type="Gene3D" id="3.20.20.150">
    <property type="entry name" value="Divalent-metal-dependent TIM barrel enzymes"/>
    <property type="match status" value="1"/>
</dbReference>
<dbReference type="InterPro" id="IPR013022">
    <property type="entry name" value="Xyl_isomerase-like_TIM-brl"/>
</dbReference>
<dbReference type="PANTHER" id="PTHR12110:SF21">
    <property type="entry name" value="XYLOSE ISOMERASE-LIKE TIM BARREL DOMAIN-CONTAINING PROTEIN"/>
    <property type="match status" value="1"/>
</dbReference>
<dbReference type="AlphaFoldDB" id="A0A9D1JYT4"/>
<dbReference type="InterPro" id="IPR050312">
    <property type="entry name" value="IolE/XylAMocC-like"/>
</dbReference>
<protein>
    <submittedName>
        <fullName evidence="2">Sugar phosphate isomerase/epimerase</fullName>
    </submittedName>
</protein>
<accession>A0A9D1JYT4</accession>
<dbReference type="PANTHER" id="PTHR12110">
    <property type="entry name" value="HYDROXYPYRUVATE ISOMERASE"/>
    <property type="match status" value="1"/>
</dbReference>
<sequence>MKQIGIGTCVPGTSAEKWLPHLVKEGFECVAINFHMSLEGMDLKKLAESVMPILKENNVRVSSVGYYCNPIENAEHVKTLKYCMDSAKYFDAPMVTTFAGGYEGQPVEKAIPKFGEVFRELADYAADKNLQLAIENCPMGGTWQRVTCNIAFNPKAWELMFEEVPAKNLGLEWEPGHQSIQLIDPIAQLREWASTGRILHLHGKDCSVDLEAVKKYGVFGAVDFAPQRTPGFGDTDWRQIFSILHQNGYENDVCIEGYHDPVYSGEWEMTAQLHSLRYLKWCRGGDFVPNPWDC</sequence>
<gene>
    <name evidence="2" type="ORF">IAB51_03615</name>
</gene>
<dbReference type="EMBL" id="DVJP01000027">
    <property type="protein sequence ID" value="HIS75879.1"/>
    <property type="molecule type" value="Genomic_DNA"/>
</dbReference>
<feature type="domain" description="Xylose isomerase-like TIM barrel" evidence="1">
    <location>
        <begin position="23"/>
        <end position="267"/>
    </location>
</feature>
<evidence type="ECO:0000313" key="2">
    <source>
        <dbReference type="EMBL" id="HIS75879.1"/>
    </source>
</evidence>
<dbReference type="Pfam" id="PF01261">
    <property type="entry name" value="AP_endonuc_2"/>
    <property type="match status" value="1"/>
</dbReference>